<dbReference type="EMBL" id="CP000249">
    <property type="protein sequence ID" value="ABD12678.1"/>
    <property type="molecule type" value="Genomic_DNA"/>
</dbReference>
<evidence type="ECO:0008006" key="3">
    <source>
        <dbReference type="Google" id="ProtNLM"/>
    </source>
</evidence>
<accession>Q2J7R4</accession>
<dbReference type="KEGG" id="fra:Francci3_3321"/>
<reference evidence="1 2" key="1">
    <citation type="journal article" date="2007" name="Genome Res.">
        <title>Genome characteristics of facultatively symbiotic Frankia sp. strains reflect host range and host plant biogeography.</title>
        <authorList>
            <person name="Normand P."/>
            <person name="Lapierre P."/>
            <person name="Tisa L.S."/>
            <person name="Gogarten J.P."/>
            <person name="Alloisio N."/>
            <person name="Bagnarol E."/>
            <person name="Bassi C.A."/>
            <person name="Berry A.M."/>
            <person name="Bickhart D.M."/>
            <person name="Choisne N."/>
            <person name="Couloux A."/>
            <person name="Cournoyer B."/>
            <person name="Cruveiller S."/>
            <person name="Daubin V."/>
            <person name="Demange N."/>
            <person name="Francino M.P."/>
            <person name="Goltsman E."/>
            <person name="Huang Y."/>
            <person name="Kopp O.R."/>
            <person name="Labarre L."/>
            <person name="Lapidus A."/>
            <person name="Lavire C."/>
            <person name="Marechal J."/>
            <person name="Martinez M."/>
            <person name="Mastronunzio J.E."/>
            <person name="Mullin B.C."/>
            <person name="Niemann J."/>
            <person name="Pujic P."/>
            <person name="Rawnsley T."/>
            <person name="Rouy Z."/>
            <person name="Schenowitz C."/>
            <person name="Sellstedt A."/>
            <person name="Tavares F."/>
            <person name="Tomkins J.P."/>
            <person name="Vallenet D."/>
            <person name="Valverde C."/>
            <person name="Wall L.G."/>
            <person name="Wang Y."/>
            <person name="Medigue C."/>
            <person name="Benson D.R."/>
        </authorList>
    </citation>
    <scope>NUCLEOTIDE SEQUENCE [LARGE SCALE GENOMIC DNA]</scope>
    <source>
        <strain evidence="2">DSM 45818 / CECT 9043 / CcI3</strain>
    </source>
</reference>
<sequence>MDVMGSSLAPRLVPDDLWKLVEPLLPRFETRPQGGGTAPVEDRAVFTAVVYMLTASPREATTCAEHNSQAA</sequence>
<gene>
    <name evidence="1" type="ordered locus">Francci3_3321</name>
</gene>
<name>Q2J7R4_FRACC</name>
<dbReference type="Proteomes" id="UP000001937">
    <property type="component" value="Chromosome"/>
</dbReference>
<evidence type="ECO:0000313" key="2">
    <source>
        <dbReference type="Proteomes" id="UP000001937"/>
    </source>
</evidence>
<proteinExistence type="predicted"/>
<evidence type="ECO:0000313" key="1">
    <source>
        <dbReference type="EMBL" id="ABD12678.1"/>
    </source>
</evidence>
<keyword evidence="2" id="KW-1185">Reference proteome</keyword>
<dbReference type="AlphaFoldDB" id="Q2J7R4"/>
<dbReference type="STRING" id="106370.Francci3_3321"/>
<dbReference type="OrthoDB" id="3209371at2"/>
<protein>
    <recommendedName>
        <fullName evidence="3">Transposase</fullName>
    </recommendedName>
</protein>
<dbReference type="HOGENOM" id="CLU_2734171_0_0_11"/>
<dbReference type="eggNOG" id="COG3293">
    <property type="taxonomic scope" value="Bacteria"/>
</dbReference>
<organism evidence="1 2">
    <name type="scientific">Frankia casuarinae (strain DSM 45818 / CECT 9043 / HFP020203 / CcI3)</name>
    <dbReference type="NCBI Taxonomy" id="106370"/>
    <lineage>
        <taxon>Bacteria</taxon>
        <taxon>Bacillati</taxon>
        <taxon>Actinomycetota</taxon>
        <taxon>Actinomycetes</taxon>
        <taxon>Frankiales</taxon>
        <taxon>Frankiaceae</taxon>
        <taxon>Frankia</taxon>
    </lineage>
</organism>